<dbReference type="AlphaFoldDB" id="A0A3S2YA03"/>
<reference evidence="2 3" key="1">
    <citation type="submission" date="2019-01" db="EMBL/GenBank/DDBJ databases">
        <authorList>
            <person name="Chen W.-M."/>
        </authorList>
    </citation>
    <scope>NUCLEOTIDE SEQUENCE [LARGE SCALE GENOMIC DNA]</scope>
    <source>
        <strain evidence="2 3">FSY-9</strain>
    </source>
</reference>
<evidence type="ECO:0000256" key="1">
    <source>
        <dbReference type="SAM" id="Coils"/>
    </source>
</evidence>
<keyword evidence="1" id="KW-0175">Coiled coil</keyword>
<feature type="coiled-coil region" evidence="1">
    <location>
        <begin position="331"/>
        <end position="358"/>
    </location>
</feature>
<dbReference type="SUPFAM" id="SSF58104">
    <property type="entry name" value="Methyl-accepting chemotaxis protein (MCP) signaling domain"/>
    <property type="match status" value="1"/>
</dbReference>
<keyword evidence="3" id="KW-1185">Reference proteome</keyword>
<dbReference type="Gene3D" id="1.10.287.950">
    <property type="entry name" value="Methyl-accepting chemotaxis protein"/>
    <property type="match status" value="1"/>
</dbReference>
<comment type="caution">
    <text evidence="2">The sequence shown here is derived from an EMBL/GenBank/DDBJ whole genome shotgun (WGS) entry which is preliminary data.</text>
</comment>
<dbReference type="RefSeq" id="WP_127705899.1">
    <property type="nucleotide sequence ID" value="NZ_SACO01000002.1"/>
</dbReference>
<accession>A0A3S2YA03</accession>
<sequence length="583" mass="63345">MGLEQRLTVPSWDVTGDSQQGTAMLRDRMEDVLSDLHAGFSGISGMLESAVESIATVISSLQHVTAAFGQGEAVGAVSNLKLAARRLLCVAQQVDYRGGQVQLIRQSTRQMGAQVEDVRKALEVLRIYGINVKITAFGREEFVDFANLMAEKLVAGKESAAGFDSQIAALETSLARMELSDGRLARECARVVPEVPDRLVHDAGALQGHQQKLLDMAQTTGELANAIQHKIASILSAIQIDDIARQRMEHVLYGCQLLDEYAPRMSDPVTQQAVRHHVLRLLEAQMRETAQDYEREARVLIGSLRAMEPDAMRLVSLQQAKGGDDNGGQFLRRMESGIAEATAMIAQLQEADRQAEETLTMIIATVDDLAERAESIRNLRIDVQLMAINIGLQCRRVEAIGRPMTVVANEIRSYSEKLDTSIGAITAAADQLNTASERLREQAQADKGDTGDELAQSLATIREGAMRTEEAMAAAGERSNGISDLLRRTRDQMEANVGLGQMIASTSVMLAEQAGDPAALDEAAEAVLHELLPNLGRSYTMASERVVHDRFLLPGMAPISSGSASVTSFDDDDDDALFDDALF</sequence>
<gene>
    <name evidence="2" type="ORF">EOE18_02445</name>
</gene>
<name>A0A3S2YA03_9SPHN</name>
<evidence type="ECO:0000313" key="3">
    <source>
        <dbReference type="Proteomes" id="UP000282837"/>
    </source>
</evidence>
<evidence type="ECO:0000313" key="2">
    <source>
        <dbReference type="EMBL" id="RVU06843.1"/>
    </source>
</evidence>
<dbReference type="Proteomes" id="UP000282837">
    <property type="component" value="Unassembled WGS sequence"/>
</dbReference>
<proteinExistence type="predicted"/>
<dbReference type="OrthoDB" id="9816265at2"/>
<evidence type="ECO:0008006" key="4">
    <source>
        <dbReference type="Google" id="ProtNLM"/>
    </source>
</evidence>
<dbReference type="EMBL" id="SACO01000002">
    <property type="protein sequence ID" value="RVU06843.1"/>
    <property type="molecule type" value="Genomic_DNA"/>
</dbReference>
<organism evidence="2 3">
    <name type="scientific">Novosphingobium umbonatum</name>
    <dbReference type="NCBI Taxonomy" id="1908524"/>
    <lineage>
        <taxon>Bacteria</taxon>
        <taxon>Pseudomonadati</taxon>
        <taxon>Pseudomonadota</taxon>
        <taxon>Alphaproteobacteria</taxon>
        <taxon>Sphingomonadales</taxon>
        <taxon>Sphingomonadaceae</taxon>
        <taxon>Novosphingobium</taxon>
    </lineage>
</organism>
<protein>
    <recommendedName>
        <fullName evidence="4">Chemotaxis protein</fullName>
    </recommendedName>
</protein>